<name>A0ABQ5LMT6_9GAMM</name>
<accession>A0ABQ5LMT6</accession>
<proteinExistence type="predicted"/>
<gene>
    <name evidence="1" type="ORF">SOASR032_28700</name>
</gene>
<reference evidence="1" key="1">
    <citation type="submission" date="2022-06" db="EMBL/GenBank/DDBJ databases">
        <title>Draft genome sequences of Pragia fontium str. JCM24417.</title>
        <authorList>
            <person name="Wakabayashi Y."/>
            <person name="Kojima K."/>
        </authorList>
    </citation>
    <scope>NUCLEOTIDE SEQUENCE</scope>
    <source>
        <strain evidence="1">JCM 24417</strain>
    </source>
</reference>
<evidence type="ECO:0000313" key="2">
    <source>
        <dbReference type="Proteomes" id="UP001059610"/>
    </source>
</evidence>
<sequence length="133" mass="15853">MDSLIIVLLVFATGFVVGRRTFKTKKNHVITTDNRPEKTPPKKYYRPPEPVKIYRDSRWEGKNELFWGMIEEGLHIEGKKYVCSFTENEYLKNLITWFDKNCFINCQVSLGQLMIFPDQPGFSDEERKRFFYI</sequence>
<protein>
    <submittedName>
        <fullName evidence="1">Uncharacterized protein</fullName>
    </submittedName>
</protein>
<keyword evidence="2" id="KW-1185">Reference proteome</keyword>
<dbReference type="EMBL" id="BRLJ01000009">
    <property type="protein sequence ID" value="GKX64301.1"/>
    <property type="molecule type" value="Genomic_DNA"/>
</dbReference>
<organism evidence="1 2">
    <name type="scientific">Pragia fontium</name>
    <dbReference type="NCBI Taxonomy" id="82985"/>
    <lineage>
        <taxon>Bacteria</taxon>
        <taxon>Pseudomonadati</taxon>
        <taxon>Pseudomonadota</taxon>
        <taxon>Gammaproteobacteria</taxon>
        <taxon>Enterobacterales</taxon>
        <taxon>Budviciaceae</taxon>
        <taxon>Pragia</taxon>
    </lineage>
</organism>
<comment type="caution">
    <text evidence="1">The sequence shown here is derived from an EMBL/GenBank/DDBJ whole genome shotgun (WGS) entry which is preliminary data.</text>
</comment>
<evidence type="ECO:0000313" key="1">
    <source>
        <dbReference type="EMBL" id="GKX64301.1"/>
    </source>
</evidence>
<dbReference type="RefSeq" id="WP_126468174.1">
    <property type="nucleotide sequence ID" value="NZ_BRLJ01000009.1"/>
</dbReference>
<dbReference type="Proteomes" id="UP001059610">
    <property type="component" value="Unassembled WGS sequence"/>
</dbReference>